<name>A0AAD5I763_ACENE</name>
<comment type="caution">
    <text evidence="1">The sequence shown here is derived from an EMBL/GenBank/DDBJ whole genome shotgun (WGS) entry which is preliminary data.</text>
</comment>
<evidence type="ECO:0000313" key="1">
    <source>
        <dbReference type="EMBL" id="KAI9154197.1"/>
    </source>
</evidence>
<dbReference type="AlphaFoldDB" id="A0AAD5I763"/>
<organism evidence="1 2">
    <name type="scientific">Acer negundo</name>
    <name type="common">Box elder</name>
    <dbReference type="NCBI Taxonomy" id="4023"/>
    <lineage>
        <taxon>Eukaryota</taxon>
        <taxon>Viridiplantae</taxon>
        <taxon>Streptophyta</taxon>
        <taxon>Embryophyta</taxon>
        <taxon>Tracheophyta</taxon>
        <taxon>Spermatophyta</taxon>
        <taxon>Magnoliopsida</taxon>
        <taxon>eudicotyledons</taxon>
        <taxon>Gunneridae</taxon>
        <taxon>Pentapetalae</taxon>
        <taxon>rosids</taxon>
        <taxon>malvids</taxon>
        <taxon>Sapindales</taxon>
        <taxon>Sapindaceae</taxon>
        <taxon>Hippocastanoideae</taxon>
        <taxon>Acereae</taxon>
        <taxon>Acer</taxon>
    </lineage>
</organism>
<sequence>MMEQIKRDIKEYTTNHNQSWTGYQNQSNSFCSSFLHSPLNQSQFHYIHITSSEKNSRRLLGENEDLKVSNFRRCRSSSGTTGSSTCSARLRPMWRRRTSGRRATTVRELISGCVGSSSALPFFISSLGKEIPGGAPLGLYGPDNTFIVQDTPSG</sequence>
<accession>A0AAD5I763</accession>
<evidence type="ECO:0000313" key="2">
    <source>
        <dbReference type="Proteomes" id="UP001064489"/>
    </source>
</evidence>
<protein>
    <submittedName>
        <fullName evidence="1">Uncharacterized protein</fullName>
    </submittedName>
</protein>
<dbReference type="Proteomes" id="UP001064489">
    <property type="component" value="Chromosome 11"/>
</dbReference>
<gene>
    <name evidence="1" type="ORF">LWI28_022530</name>
</gene>
<reference evidence="1" key="2">
    <citation type="submission" date="2023-02" db="EMBL/GenBank/DDBJ databases">
        <authorList>
            <person name="Swenson N.G."/>
            <person name="Wegrzyn J.L."/>
            <person name="Mcevoy S.L."/>
        </authorList>
    </citation>
    <scope>NUCLEOTIDE SEQUENCE</scope>
    <source>
        <strain evidence="1">91603</strain>
        <tissue evidence="1">Leaf</tissue>
    </source>
</reference>
<proteinExistence type="predicted"/>
<keyword evidence="2" id="KW-1185">Reference proteome</keyword>
<reference evidence="1" key="1">
    <citation type="journal article" date="2022" name="Plant J.">
        <title>Strategies of tolerance reflected in two North American maple genomes.</title>
        <authorList>
            <person name="McEvoy S.L."/>
            <person name="Sezen U.U."/>
            <person name="Trouern-Trend A."/>
            <person name="McMahon S.M."/>
            <person name="Schaberg P.G."/>
            <person name="Yang J."/>
            <person name="Wegrzyn J.L."/>
            <person name="Swenson N.G."/>
        </authorList>
    </citation>
    <scope>NUCLEOTIDE SEQUENCE</scope>
    <source>
        <strain evidence="1">91603</strain>
    </source>
</reference>
<dbReference type="EMBL" id="JAJSOW010000108">
    <property type="protein sequence ID" value="KAI9154197.1"/>
    <property type="molecule type" value="Genomic_DNA"/>
</dbReference>